<keyword evidence="4" id="KW-1185">Reference proteome</keyword>
<reference evidence="2" key="1">
    <citation type="submission" date="2017-04" db="EMBL/GenBank/DDBJ databases">
        <authorList>
            <person name="Porter S."/>
            <person name="Friesen M.L."/>
            <person name="Faber-Hammond J."/>
        </authorList>
    </citation>
    <scope>NUCLEOTIDE SEQUENCE</scope>
    <source>
        <strain evidence="2">Str16</strain>
    </source>
</reference>
<evidence type="ECO:0008006" key="5">
    <source>
        <dbReference type="Google" id="ProtNLM"/>
    </source>
</evidence>
<dbReference type="EMBL" id="CABFNB010000002">
    <property type="protein sequence ID" value="VTZ59188.1"/>
    <property type="molecule type" value="Genomic_DNA"/>
</dbReference>
<organism evidence="3">
    <name type="scientific">Sinorhizobium medicae</name>
    <dbReference type="NCBI Taxonomy" id="110321"/>
    <lineage>
        <taxon>Bacteria</taxon>
        <taxon>Pseudomonadati</taxon>
        <taxon>Pseudomonadota</taxon>
        <taxon>Alphaproteobacteria</taxon>
        <taxon>Hyphomicrobiales</taxon>
        <taxon>Rhizobiaceae</taxon>
        <taxon>Sinorhizobium/Ensifer group</taxon>
        <taxon>Sinorhizobium</taxon>
    </lineage>
</organism>
<evidence type="ECO:0000313" key="4">
    <source>
        <dbReference type="Proteomes" id="UP001190825"/>
    </source>
</evidence>
<reference evidence="3" key="3">
    <citation type="submission" date="2019-06" db="EMBL/GenBank/DDBJ databases">
        <authorList>
            <person name="Le Quere A."/>
            <person name="Colella S."/>
        </authorList>
    </citation>
    <scope>NUCLEOTIDE SEQUENCE</scope>
    <source>
        <strain evidence="3">EmedicaeMD41</strain>
    </source>
</reference>
<dbReference type="Proteomes" id="UP000507954">
    <property type="component" value="Unassembled WGS sequence"/>
</dbReference>
<accession>A0A508WNW5</accession>
<dbReference type="EMBL" id="NBUC01000200">
    <property type="protein sequence ID" value="PLT90183.1"/>
    <property type="molecule type" value="Genomic_DNA"/>
</dbReference>
<evidence type="ECO:0000313" key="2">
    <source>
        <dbReference type="EMBL" id="PLT90183.1"/>
    </source>
</evidence>
<dbReference type="AlphaFoldDB" id="A0A508WNW5"/>
<dbReference type="PROSITE" id="PS51257">
    <property type="entry name" value="PROKAR_LIPOPROTEIN"/>
    <property type="match status" value="1"/>
</dbReference>
<dbReference type="OMA" id="KWASPAC"/>
<name>A0A508WNW5_9HYPH</name>
<dbReference type="GeneID" id="61612201"/>
<dbReference type="RefSeq" id="WP_011975153.1">
    <property type="nucleotide sequence ID" value="NZ_ATYC01000022.1"/>
</dbReference>
<feature type="region of interest" description="Disordered" evidence="1">
    <location>
        <begin position="101"/>
        <end position="122"/>
    </location>
</feature>
<evidence type="ECO:0000313" key="3">
    <source>
        <dbReference type="EMBL" id="VTZ59188.1"/>
    </source>
</evidence>
<sequence>MRIFMIAAVGLVLAGCTTTPDRYAAQLPHDDPKYNTAECKEIRLKALEFDNKVGSRMAIGLASGLLLGPFGIPIAAAADAEREDARRLFAREVHLRCSSKPLPKNLEIKPPAKPKPGRTERA</sequence>
<reference evidence="2 4" key="2">
    <citation type="journal article" date="2018" name="FEMS Microbiol. Ecol.">
        <title>Co-invading symbiotic mutualists of Medicago polymorpha retain high ancestral diversity and contain diverse accessory genomes.</title>
        <authorList>
            <person name="Porter S.S."/>
            <person name="Faber-Hammond J.J."/>
            <person name="Friesen M.L."/>
        </authorList>
    </citation>
    <scope>NUCLEOTIDE SEQUENCE [LARGE SCALE GENOMIC DNA]</scope>
    <source>
        <strain evidence="2 4">Str16</strain>
    </source>
</reference>
<gene>
    <name evidence="2" type="ORF">BMJ33_36310</name>
    <name evidence="3" type="ORF">EMEDMD4_100175</name>
</gene>
<dbReference type="Proteomes" id="UP001190825">
    <property type="component" value="Unassembled WGS sequence"/>
</dbReference>
<evidence type="ECO:0000256" key="1">
    <source>
        <dbReference type="SAM" id="MobiDB-lite"/>
    </source>
</evidence>
<protein>
    <recommendedName>
        <fullName evidence="5">Lipoprotein</fullName>
    </recommendedName>
</protein>
<proteinExistence type="predicted"/>